<accession>A0A0E9UWB7</accession>
<sequence length="17" mass="1897">MSCGWSKLVKLVAKLAY</sequence>
<protein>
    <submittedName>
        <fullName evidence="1">Uncharacterized protein</fullName>
    </submittedName>
</protein>
<dbReference type="EMBL" id="GBXM01038460">
    <property type="protein sequence ID" value="JAH70117.1"/>
    <property type="molecule type" value="Transcribed_RNA"/>
</dbReference>
<reference evidence="1" key="2">
    <citation type="journal article" date="2015" name="Fish Shellfish Immunol.">
        <title>Early steps in the European eel (Anguilla anguilla)-Vibrio vulnificus interaction in the gills: Role of the RtxA13 toxin.</title>
        <authorList>
            <person name="Callol A."/>
            <person name="Pajuelo D."/>
            <person name="Ebbesson L."/>
            <person name="Teles M."/>
            <person name="MacKenzie S."/>
            <person name="Amaro C."/>
        </authorList>
    </citation>
    <scope>NUCLEOTIDE SEQUENCE</scope>
</reference>
<evidence type="ECO:0000313" key="1">
    <source>
        <dbReference type="EMBL" id="JAH70117.1"/>
    </source>
</evidence>
<organism evidence="1">
    <name type="scientific">Anguilla anguilla</name>
    <name type="common">European freshwater eel</name>
    <name type="synonym">Muraena anguilla</name>
    <dbReference type="NCBI Taxonomy" id="7936"/>
    <lineage>
        <taxon>Eukaryota</taxon>
        <taxon>Metazoa</taxon>
        <taxon>Chordata</taxon>
        <taxon>Craniata</taxon>
        <taxon>Vertebrata</taxon>
        <taxon>Euteleostomi</taxon>
        <taxon>Actinopterygii</taxon>
        <taxon>Neopterygii</taxon>
        <taxon>Teleostei</taxon>
        <taxon>Anguilliformes</taxon>
        <taxon>Anguillidae</taxon>
        <taxon>Anguilla</taxon>
    </lineage>
</organism>
<dbReference type="AlphaFoldDB" id="A0A0E9UWB7"/>
<proteinExistence type="predicted"/>
<reference evidence="1" key="1">
    <citation type="submission" date="2014-11" db="EMBL/GenBank/DDBJ databases">
        <authorList>
            <person name="Amaro Gonzalez C."/>
        </authorList>
    </citation>
    <scope>NUCLEOTIDE SEQUENCE</scope>
</reference>
<name>A0A0E9UWB7_ANGAN</name>